<feature type="region of interest" description="Disordered" evidence="3">
    <location>
        <begin position="95"/>
        <end position="116"/>
    </location>
</feature>
<dbReference type="PANTHER" id="PTHR46652">
    <property type="entry name" value="LEUCINE-RICH REPEAT AND IQ DOMAIN-CONTAINING PROTEIN 1-RELATED"/>
    <property type="match status" value="1"/>
</dbReference>
<evidence type="ECO:0000256" key="3">
    <source>
        <dbReference type="SAM" id="MobiDB-lite"/>
    </source>
</evidence>
<gene>
    <name evidence="4" type="ORF">HK099_008465</name>
</gene>
<dbReference type="InterPro" id="IPR050836">
    <property type="entry name" value="SDS22/Internalin_LRR"/>
</dbReference>
<keyword evidence="5" id="KW-1185">Reference proteome</keyword>
<sequence length="345" mass="39237">MLKSSRPQTASKVNGFNSRPNSALSQLLSSAGTEESHPSFSFRRMQIHQKHFNSNASTHSNFSEISVQYVKSATKMKLDTEDLVSKMYGSQVKRLDASNSSPLTGSSNSNTESAIRKQYSRKSINKKMDTKKTFTKKLHISDVSSKVDLKLGLVESEQFDNATEDYQSECDLKSTITTEKLFLNSRNIDGDLRYEIPPAVLKGTDIQDYVSFNMVRSPEERSLNPDKLNLNSKALTWLTPLSKKCLQLYGEEYLSLLNYQNNSIKKIQYLENLRNLVFLDFFNNDIDKIVGLGSLGELKVLMLGKNKIKKIENLDSNTKLEVLDLHGNEIIEICMNFYVHVFEFH</sequence>
<dbReference type="Gene3D" id="3.80.10.10">
    <property type="entry name" value="Ribonuclease Inhibitor"/>
    <property type="match status" value="1"/>
</dbReference>
<comment type="caution">
    <text evidence="4">The sequence shown here is derived from an EMBL/GenBank/DDBJ whole genome shotgun (WGS) entry which is preliminary data.</text>
</comment>
<dbReference type="PANTHER" id="PTHR46652:SF3">
    <property type="entry name" value="LEUCINE-RICH REPEAT-CONTAINING PROTEIN 9"/>
    <property type="match status" value="1"/>
</dbReference>
<reference evidence="4" key="1">
    <citation type="submission" date="2020-05" db="EMBL/GenBank/DDBJ databases">
        <title>Phylogenomic resolution of chytrid fungi.</title>
        <authorList>
            <person name="Stajich J.E."/>
            <person name="Amses K."/>
            <person name="Simmons R."/>
            <person name="Seto K."/>
            <person name="Myers J."/>
            <person name="Bonds A."/>
            <person name="Quandt C.A."/>
            <person name="Barry K."/>
            <person name="Liu P."/>
            <person name="Grigoriev I."/>
            <person name="Longcore J.E."/>
            <person name="James T.Y."/>
        </authorList>
    </citation>
    <scope>NUCLEOTIDE SEQUENCE</scope>
    <source>
        <strain evidence="4">JEL0476</strain>
    </source>
</reference>
<dbReference type="EMBL" id="JADGJW010000093">
    <property type="protein sequence ID" value="KAJ3224445.1"/>
    <property type="molecule type" value="Genomic_DNA"/>
</dbReference>
<dbReference type="AlphaFoldDB" id="A0AAD5U4V5"/>
<evidence type="ECO:0000313" key="5">
    <source>
        <dbReference type="Proteomes" id="UP001211065"/>
    </source>
</evidence>
<keyword evidence="1" id="KW-0433">Leucine-rich repeat</keyword>
<organism evidence="4 5">
    <name type="scientific">Clydaea vesicula</name>
    <dbReference type="NCBI Taxonomy" id="447962"/>
    <lineage>
        <taxon>Eukaryota</taxon>
        <taxon>Fungi</taxon>
        <taxon>Fungi incertae sedis</taxon>
        <taxon>Chytridiomycota</taxon>
        <taxon>Chytridiomycota incertae sedis</taxon>
        <taxon>Chytridiomycetes</taxon>
        <taxon>Lobulomycetales</taxon>
        <taxon>Lobulomycetaceae</taxon>
        <taxon>Clydaea</taxon>
    </lineage>
</organism>
<evidence type="ECO:0000313" key="4">
    <source>
        <dbReference type="EMBL" id="KAJ3224445.1"/>
    </source>
</evidence>
<feature type="region of interest" description="Disordered" evidence="3">
    <location>
        <begin position="1"/>
        <end position="22"/>
    </location>
</feature>
<dbReference type="SUPFAM" id="SSF52058">
    <property type="entry name" value="L domain-like"/>
    <property type="match status" value="1"/>
</dbReference>
<dbReference type="InterPro" id="IPR001611">
    <property type="entry name" value="Leu-rich_rpt"/>
</dbReference>
<evidence type="ECO:0000256" key="2">
    <source>
        <dbReference type="ARBA" id="ARBA00022737"/>
    </source>
</evidence>
<name>A0AAD5U4V5_9FUNG</name>
<dbReference type="PROSITE" id="PS51450">
    <property type="entry name" value="LRR"/>
    <property type="match status" value="2"/>
</dbReference>
<proteinExistence type="predicted"/>
<accession>A0AAD5U4V5</accession>
<protein>
    <submittedName>
        <fullName evidence="4">Uncharacterized protein</fullName>
    </submittedName>
</protein>
<dbReference type="InterPro" id="IPR032675">
    <property type="entry name" value="LRR_dom_sf"/>
</dbReference>
<keyword evidence="2" id="KW-0677">Repeat</keyword>
<evidence type="ECO:0000256" key="1">
    <source>
        <dbReference type="ARBA" id="ARBA00022614"/>
    </source>
</evidence>
<dbReference type="Proteomes" id="UP001211065">
    <property type="component" value="Unassembled WGS sequence"/>
</dbReference>
<feature type="compositionally biased region" description="Low complexity" evidence="3">
    <location>
        <begin position="98"/>
        <end position="110"/>
    </location>
</feature>
<dbReference type="SMART" id="SM00365">
    <property type="entry name" value="LRR_SD22"/>
    <property type="match status" value="3"/>
</dbReference>